<evidence type="ECO:0000256" key="5">
    <source>
        <dbReference type="ARBA" id="ARBA00022683"/>
    </source>
</evidence>
<dbReference type="EMBL" id="CP121208">
    <property type="protein sequence ID" value="WFM84008.1"/>
    <property type="molecule type" value="Genomic_DNA"/>
</dbReference>
<dbReference type="InterPro" id="IPR035895">
    <property type="entry name" value="HPr-like_sf"/>
</dbReference>
<sequence>MAERVVTVGSKVGLHARPAAKVAEAAEEAGVDILLTFGEEEADAASILEIMSLGAMNGDEVTVSGEDEVAVNTIADLIASDLDGEE</sequence>
<dbReference type="NCBIfam" id="TIGR01003">
    <property type="entry name" value="PTS_HPr_family"/>
    <property type="match status" value="1"/>
</dbReference>
<gene>
    <name evidence="7" type="ORF">P7079_03275</name>
</gene>
<dbReference type="Gene3D" id="3.30.1340.10">
    <property type="entry name" value="HPr-like"/>
    <property type="match status" value="1"/>
</dbReference>
<dbReference type="PRINTS" id="PR00107">
    <property type="entry name" value="PHOSPHOCPHPR"/>
</dbReference>
<dbReference type="PANTHER" id="PTHR33705:SF2">
    <property type="entry name" value="PHOSPHOCARRIER PROTEIN NPR"/>
    <property type="match status" value="1"/>
</dbReference>
<dbReference type="PANTHER" id="PTHR33705">
    <property type="entry name" value="PHOSPHOCARRIER PROTEIN HPR"/>
    <property type="match status" value="1"/>
</dbReference>
<comment type="function">
    <text evidence="1">General (non sugar-specific) component of the phosphoenolpyruvate-dependent sugar phosphotransferase system (sugar PTS). This major carbohydrate active-transport system catalyzes the phosphorylation of incoming sugar substrates concomitantly with their translocation across the cell membrane. The phosphoryl group from phosphoenolpyruvate (PEP) is transferred to the phosphoryl carrier protein HPr by enzyme I. Phospho-HPr then transfers it to the PTS EIIA domain.</text>
</comment>
<dbReference type="PROSITE" id="PS00369">
    <property type="entry name" value="PTS_HPR_HIS"/>
    <property type="match status" value="1"/>
</dbReference>
<comment type="subcellular location">
    <subcellularLocation>
        <location evidence="2">Cytoplasm</location>
    </subcellularLocation>
</comment>
<dbReference type="InterPro" id="IPR000032">
    <property type="entry name" value="HPr-like"/>
</dbReference>
<dbReference type="Pfam" id="PF00381">
    <property type="entry name" value="PTS-HPr"/>
    <property type="match status" value="1"/>
</dbReference>
<keyword evidence="8" id="KW-1185">Reference proteome</keyword>
<dbReference type="InterPro" id="IPR050399">
    <property type="entry name" value="HPr"/>
</dbReference>
<dbReference type="PROSITE" id="PS51350">
    <property type="entry name" value="PTS_HPR_DOM"/>
    <property type="match status" value="1"/>
</dbReference>
<feature type="domain" description="HPr" evidence="6">
    <location>
        <begin position="1"/>
        <end position="86"/>
    </location>
</feature>
<evidence type="ECO:0000313" key="8">
    <source>
        <dbReference type="Proteomes" id="UP001215216"/>
    </source>
</evidence>
<dbReference type="SUPFAM" id="SSF55594">
    <property type="entry name" value="HPr-like"/>
    <property type="match status" value="1"/>
</dbReference>
<reference evidence="7 8" key="1">
    <citation type="submission" date="2023-03" db="EMBL/GenBank/DDBJ databases">
        <title>Complete genome of Arcanobacterium canis strain DSM 25104 isolated in 2010 from a canine otitis externa in Germany.</title>
        <authorList>
            <person name="Borowiak M."/>
            <person name="Kreitlow A."/>
            <person name="Malorny B."/>
            <person name="Laemmler C."/>
            <person name="Prenger-Berninghoff E."/>
            <person name="Ploetz M."/>
            <person name="Abdulmawjood A."/>
        </authorList>
    </citation>
    <scope>NUCLEOTIDE SEQUENCE [LARGE SCALE GENOMIC DNA]</scope>
    <source>
        <strain evidence="7 8">DSM 25104</strain>
    </source>
</reference>
<dbReference type="CDD" id="cd00367">
    <property type="entry name" value="PTS-HPr_like"/>
    <property type="match status" value="1"/>
</dbReference>
<evidence type="ECO:0000313" key="7">
    <source>
        <dbReference type="EMBL" id="WFM84008.1"/>
    </source>
</evidence>
<accession>A0ABY8FZQ6</accession>
<evidence type="ECO:0000256" key="3">
    <source>
        <dbReference type="ARBA" id="ARBA00020422"/>
    </source>
</evidence>
<protein>
    <recommendedName>
        <fullName evidence="3">Phosphocarrier protein HPr</fullName>
    </recommendedName>
</protein>
<dbReference type="RefSeq" id="WP_278013403.1">
    <property type="nucleotide sequence ID" value="NZ_CP121208.1"/>
</dbReference>
<proteinExistence type="predicted"/>
<evidence type="ECO:0000256" key="2">
    <source>
        <dbReference type="ARBA" id="ARBA00004496"/>
    </source>
</evidence>
<evidence type="ECO:0000256" key="1">
    <source>
        <dbReference type="ARBA" id="ARBA00003681"/>
    </source>
</evidence>
<name>A0ABY8FZQ6_9ACTO</name>
<evidence type="ECO:0000256" key="4">
    <source>
        <dbReference type="ARBA" id="ARBA00022490"/>
    </source>
</evidence>
<dbReference type="Proteomes" id="UP001215216">
    <property type="component" value="Chromosome"/>
</dbReference>
<dbReference type="InterPro" id="IPR001020">
    <property type="entry name" value="PTS_HPr_His_P_site"/>
</dbReference>
<evidence type="ECO:0000259" key="6">
    <source>
        <dbReference type="PROSITE" id="PS51350"/>
    </source>
</evidence>
<keyword evidence="4" id="KW-0963">Cytoplasm</keyword>
<organism evidence="7 8">
    <name type="scientific">Arcanobacterium canis</name>
    <dbReference type="NCBI Taxonomy" id="999183"/>
    <lineage>
        <taxon>Bacteria</taxon>
        <taxon>Bacillati</taxon>
        <taxon>Actinomycetota</taxon>
        <taxon>Actinomycetes</taxon>
        <taxon>Actinomycetales</taxon>
        <taxon>Actinomycetaceae</taxon>
        <taxon>Arcanobacterium</taxon>
    </lineage>
</organism>
<keyword evidence="5" id="KW-0598">Phosphotransferase system</keyword>